<protein>
    <submittedName>
        <fullName evidence="4">Uncharacterized protein</fullName>
    </submittedName>
</protein>
<sequence length="134" mass="14651">MNILSAFIGILTQSAIINGSSLKANVTQTVINDSISTDLNDIFSDFISYNLLPKREYLPSTNVTCFQTRTVMITNETMLKRVSSVEGVNILGILFYSLAIGIICGKHARQTVYLVNTCKAAALVFSKLLEVILA</sequence>
<dbReference type="AlphaFoldDB" id="A0ABD2PWA0"/>
<proteinExistence type="predicted"/>
<keyword evidence="5" id="KW-1185">Reference proteome</keyword>
<comment type="caution">
    <text evidence="4">The sequence shown here is derived from an EMBL/GenBank/DDBJ whole genome shotgun (WGS) entry which is preliminary data.</text>
</comment>
<dbReference type="Gene3D" id="1.10.3860.10">
    <property type="entry name" value="Sodium:dicarboxylate symporter"/>
    <property type="match status" value="1"/>
</dbReference>
<keyword evidence="2" id="KW-1133">Transmembrane helix</keyword>
<evidence type="ECO:0000313" key="5">
    <source>
        <dbReference type="Proteomes" id="UP001626550"/>
    </source>
</evidence>
<evidence type="ECO:0000256" key="1">
    <source>
        <dbReference type="ARBA" id="ARBA00022692"/>
    </source>
</evidence>
<dbReference type="Proteomes" id="UP001626550">
    <property type="component" value="Unassembled WGS sequence"/>
</dbReference>
<dbReference type="EMBL" id="JBJKFK010002269">
    <property type="protein sequence ID" value="KAL3311368.1"/>
    <property type="molecule type" value="Genomic_DNA"/>
</dbReference>
<evidence type="ECO:0000256" key="2">
    <source>
        <dbReference type="ARBA" id="ARBA00022989"/>
    </source>
</evidence>
<organism evidence="4 5">
    <name type="scientific">Cichlidogyrus casuarinus</name>
    <dbReference type="NCBI Taxonomy" id="1844966"/>
    <lineage>
        <taxon>Eukaryota</taxon>
        <taxon>Metazoa</taxon>
        <taxon>Spiralia</taxon>
        <taxon>Lophotrochozoa</taxon>
        <taxon>Platyhelminthes</taxon>
        <taxon>Monogenea</taxon>
        <taxon>Monopisthocotylea</taxon>
        <taxon>Dactylogyridea</taxon>
        <taxon>Ancyrocephalidae</taxon>
        <taxon>Cichlidogyrus</taxon>
    </lineage>
</organism>
<dbReference type="InterPro" id="IPR036458">
    <property type="entry name" value="Na:dicarbo_symporter_sf"/>
</dbReference>
<keyword evidence="3" id="KW-0472">Membrane</keyword>
<evidence type="ECO:0000313" key="4">
    <source>
        <dbReference type="EMBL" id="KAL3311368.1"/>
    </source>
</evidence>
<reference evidence="4 5" key="1">
    <citation type="submission" date="2024-11" db="EMBL/GenBank/DDBJ databases">
        <title>Adaptive evolution of stress response genes in parasites aligns with host niche diversity.</title>
        <authorList>
            <person name="Hahn C."/>
            <person name="Resl P."/>
        </authorList>
    </citation>
    <scope>NUCLEOTIDE SEQUENCE [LARGE SCALE GENOMIC DNA]</scope>
    <source>
        <strain evidence="4">EGGRZ-B1_66</strain>
        <tissue evidence="4">Body</tissue>
    </source>
</reference>
<name>A0ABD2PWA0_9PLAT</name>
<gene>
    <name evidence="4" type="ORF">Ciccas_010050</name>
</gene>
<keyword evidence="1" id="KW-0812">Transmembrane</keyword>
<evidence type="ECO:0000256" key="3">
    <source>
        <dbReference type="ARBA" id="ARBA00023136"/>
    </source>
</evidence>
<accession>A0ABD2PWA0</accession>